<protein>
    <submittedName>
        <fullName evidence="1">Uncharacterized protein</fullName>
    </submittedName>
</protein>
<dbReference type="Proteomes" id="UP000680839">
    <property type="component" value="Chromosome"/>
</dbReference>
<dbReference type="RefSeq" id="WP_215622818.1">
    <property type="nucleotide sequence ID" value="NZ_CP076134.1"/>
</dbReference>
<dbReference type="EMBL" id="CP076134">
    <property type="protein sequence ID" value="QWG14182.1"/>
    <property type="molecule type" value="Genomic_DNA"/>
</dbReference>
<evidence type="ECO:0000313" key="1">
    <source>
        <dbReference type="EMBL" id="QWG14182.1"/>
    </source>
</evidence>
<reference evidence="1" key="1">
    <citation type="submission" date="2021-06" db="EMBL/GenBank/DDBJ databases">
        <title>Bradyrhizobium sp. S2-20-1 Genome sequencing.</title>
        <authorList>
            <person name="Jin L."/>
        </authorList>
    </citation>
    <scope>NUCLEOTIDE SEQUENCE</scope>
    <source>
        <strain evidence="1">S2-20-1</strain>
    </source>
</reference>
<sequence>MTDMAELKKRKEALNLAIVYVDPDAFIANFMGWLEITAFITAQRAGLARIPDDGITPGLSEDQLKRADVQNVGDDAIFAFCMTAALKGDKAAVDKVEAALVESMGKEFPGSSGLWHFRATIETPATLEDFVGQAGKKLLLGDIPPPPLRAKEDWSTGLRFFEKARKSNFVHEIMYPLAKWTRERWTETLEKGVAFLQHIEDNVPVLREALEDTRNDQSFIANSLLKLAPAVDMELNDEYQGFLRSLARRI</sequence>
<dbReference type="AlphaFoldDB" id="A0A975NFM4"/>
<name>A0A975NFM4_9BRAD</name>
<evidence type="ECO:0000313" key="2">
    <source>
        <dbReference type="Proteomes" id="UP000680839"/>
    </source>
</evidence>
<gene>
    <name evidence="1" type="ORF">KMZ29_05695</name>
</gene>
<organism evidence="1 2">
    <name type="scientific">Bradyrhizobium sediminis</name>
    <dbReference type="NCBI Taxonomy" id="2840469"/>
    <lineage>
        <taxon>Bacteria</taxon>
        <taxon>Pseudomonadati</taxon>
        <taxon>Pseudomonadota</taxon>
        <taxon>Alphaproteobacteria</taxon>
        <taxon>Hyphomicrobiales</taxon>
        <taxon>Nitrobacteraceae</taxon>
        <taxon>Bradyrhizobium</taxon>
    </lineage>
</organism>
<proteinExistence type="predicted"/>
<accession>A0A975NFM4</accession>